<dbReference type="SMART" id="SM00181">
    <property type="entry name" value="EGF"/>
    <property type="match status" value="2"/>
</dbReference>
<evidence type="ECO:0000313" key="4">
    <source>
        <dbReference type="Proteomes" id="UP001151699"/>
    </source>
</evidence>
<keyword evidence="1" id="KW-1015">Disulfide bond</keyword>
<protein>
    <recommendedName>
        <fullName evidence="2">EGF-like domain-containing protein</fullName>
    </recommendedName>
</protein>
<feature type="domain" description="EGF-like" evidence="2">
    <location>
        <begin position="1"/>
        <end position="34"/>
    </location>
</feature>
<sequence>DPCPGLCGLSAQCSVINHTPICTCLDGYEGDAFTSCHLIPPQQEPLAEDPCNPSPCGPNAVCNNEQEPLAEDPCNPSPCGPNAVCNNEQEPLAEDPCNPSPCGPNAVCNNEQEPLAEDPCNPSPCGPNAVCNNGVCTCLAEYQGDPYTGCRPECVLNSDCPRDKACLRSKCVNPCSLEACAQNAICE</sequence>
<dbReference type="InterPro" id="IPR000742">
    <property type="entry name" value="EGF"/>
</dbReference>
<dbReference type="PANTHER" id="PTHR22963:SF39">
    <property type="entry name" value="DUMPY"/>
    <property type="match status" value="1"/>
</dbReference>
<reference evidence="3" key="1">
    <citation type="submission" date="2022-07" db="EMBL/GenBank/DDBJ databases">
        <authorList>
            <person name="Trinca V."/>
            <person name="Uliana J.V.C."/>
            <person name="Torres T.T."/>
            <person name="Ward R.J."/>
            <person name="Monesi N."/>
        </authorList>
    </citation>
    <scope>NUCLEOTIDE SEQUENCE</scope>
    <source>
        <strain evidence="3">HSMRA1968</strain>
        <tissue evidence="3">Whole embryos</tissue>
    </source>
</reference>
<dbReference type="Pfam" id="PF21164">
    <property type="entry name" value="Dumpy_DPY"/>
    <property type="match status" value="1"/>
</dbReference>
<dbReference type="Proteomes" id="UP001151699">
    <property type="component" value="Chromosome A"/>
</dbReference>
<dbReference type="OrthoDB" id="4405280at2759"/>
<feature type="non-terminal residue" evidence="3">
    <location>
        <position position="187"/>
    </location>
</feature>
<dbReference type="PROSITE" id="PS50026">
    <property type="entry name" value="EGF_3"/>
    <property type="match status" value="1"/>
</dbReference>
<keyword evidence="1" id="KW-0245">EGF-like domain</keyword>
<dbReference type="InterPro" id="IPR048407">
    <property type="entry name" value="Dumpy_DPY"/>
</dbReference>
<organism evidence="3 4">
    <name type="scientific">Pseudolycoriella hygida</name>
    <dbReference type="NCBI Taxonomy" id="35572"/>
    <lineage>
        <taxon>Eukaryota</taxon>
        <taxon>Metazoa</taxon>
        <taxon>Ecdysozoa</taxon>
        <taxon>Arthropoda</taxon>
        <taxon>Hexapoda</taxon>
        <taxon>Insecta</taxon>
        <taxon>Pterygota</taxon>
        <taxon>Neoptera</taxon>
        <taxon>Endopterygota</taxon>
        <taxon>Diptera</taxon>
        <taxon>Nematocera</taxon>
        <taxon>Sciaroidea</taxon>
        <taxon>Sciaridae</taxon>
        <taxon>Pseudolycoriella</taxon>
    </lineage>
</organism>
<gene>
    <name evidence="3" type="ORF">Bhyg_02274</name>
</gene>
<dbReference type="SUPFAM" id="SSF90148">
    <property type="entry name" value="DPY module"/>
    <property type="match status" value="1"/>
</dbReference>
<dbReference type="AlphaFoldDB" id="A0A9Q0NCM4"/>
<name>A0A9Q0NCM4_9DIPT</name>
<accession>A0A9Q0NCM4</accession>
<keyword evidence="4" id="KW-1185">Reference proteome</keyword>
<evidence type="ECO:0000259" key="2">
    <source>
        <dbReference type="PROSITE" id="PS50026"/>
    </source>
</evidence>
<evidence type="ECO:0000256" key="1">
    <source>
        <dbReference type="PROSITE-ProRule" id="PRU00076"/>
    </source>
</evidence>
<comment type="caution">
    <text evidence="3">The sequence shown here is derived from an EMBL/GenBank/DDBJ whole genome shotgun (WGS) entry which is preliminary data.</text>
</comment>
<evidence type="ECO:0000313" key="3">
    <source>
        <dbReference type="EMBL" id="KAJ6647056.1"/>
    </source>
</evidence>
<dbReference type="EMBL" id="WJQU01000001">
    <property type="protein sequence ID" value="KAJ6647056.1"/>
    <property type="molecule type" value="Genomic_DNA"/>
</dbReference>
<feature type="disulfide bond" evidence="1">
    <location>
        <begin position="3"/>
        <end position="13"/>
    </location>
</feature>
<comment type="caution">
    <text evidence="1">Lacks conserved residue(s) required for the propagation of feature annotation.</text>
</comment>
<dbReference type="PANTHER" id="PTHR22963">
    <property type="entry name" value="ENDOGLIN-RELATED"/>
    <property type="match status" value="1"/>
</dbReference>
<proteinExistence type="predicted"/>
<feature type="non-terminal residue" evidence="3">
    <location>
        <position position="1"/>
    </location>
</feature>